<dbReference type="AlphaFoldDB" id="A0A1V5ZR24"/>
<dbReference type="Proteomes" id="UP000485621">
    <property type="component" value="Unassembled WGS sequence"/>
</dbReference>
<name>A0A1V5ZR24_9BACT</name>
<accession>A0A1V5ZR24</accession>
<protein>
    <submittedName>
        <fullName evidence="1">Uncharacterized protein</fullName>
    </submittedName>
</protein>
<dbReference type="EMBL" id="MWDB01000001">
    <property type="protein sequence ID" value="OQB42647.1"/>
    <property type="molecule type" value="Genomic_DNA"/>
</dbReference>
<evidence type="ECO:0000313" key="1">
    <source>
        <dbReference type="EMBL" id="OQB42647.1"/>
    </source>
</evidence>
<comment type="caution">
    <text evidence="1">The sequence shown here is derived from an EMBL/GenBank/DDBJ whole genome shotgun (WGS) entry which is preliminary data.</text>
</comment>
<reference evidence="1" key="1">
    <citation type="submission" date="2017-02" db="EMBL/GenBank/DDBJ databases">
        <title>Delving into the versatile metabolic prowess of the omnipresent phylum Bacteroidetes.</title>
        <authorList>
            <person name="Nobu M.K."/>
            <person name="Mei R."/>
            <person name="Narihiro T."/>
            <person name="Kuroda K."/>
            <person name="Liu W.-T."/>
        </authorList>
    </citation>
    <scope>NUCLEOTIDE SEQUENCE</scope>
    <source>
        <strain evidence="1">ADurb.Bin160</strain>
    </source>
</reference>
<proteinExistence type="predicted"/>
<organism evidence="1">
    <name type="scientific">candidate division CPR1 bacterium ADurb.Bin160</name>
    <dbReference type="NCBI Taxonomy" id="1852826"/>
    <lineage>
        <taxon>Bacteria</taxon>
        <taxon>candidate division CPR1</taxon>
    </lineage>
</organism>
<gene>
    <name evidence="1" type="ORF">BWY04_00083</name>
</gene>
<sequence length="145" mass="16610">MLSFSKNFKDLVSFSFNSIFALVLHSKSNAFFVISKALGFISQAIRFLFNNFASIAVVHHQIIGSSSKSHSSEYLKIKFLTTSGDQFQRYLLLCVAHFQRREKDRTVDVSNSKSFGCSILVICAKCKIYKIIFYNNFYFEVGSQR</sequence>